<reference evidence="2 3" key="1">
    <citation type="journal article" date="2007" name="Int. J. Syst. Evol. Microbiol.">
        <title>Natronorubrum sulfidifaciens sp. nov., an extremely haloalkaliphilic archaeon isolated from Aiding salt lake in Xin-Jiang, China.</title>
        <authorList>
            <person name="Cui H.L."/>
            <person name="Tohty D."/>
            <person name="Liu H.C."/>
            <person name="Liu S.J."/>
            <person name="Oren A."/>
            <person name="Zhou P.J."/>
        </authorList>
    </citation>
    <scope>NUCLEOTIDE SEQUENCE [LARGE SCALE GENOMIC DNA]</scope>
    <source>
        <strain evidence="2 3">7-3</strain>
    </source>
</reference>
<sequence>MSLESIQESESLEAPPKPDEGTTVRLLSEHHSFVTLPPAPDEATVAVVWTDPGVQVVTAVANDGDALWPTVTQARGTRTETDDGPRREFRLDADVLADADVLDVTDETGTSRVRYLAVGYRRESVLERYKRRLRTWWDGTREHRASLSKPISWDRE</sequence>
<evidence type="ECO:0000313" key="3">
    <source>
        <dbReference type="Proteomes" id="UP000326170"/>
    </source>
</evidence>
<feature type="region of interest" description="Disordered" evidence="1">
    <location>
        <begin position="1"/>
        <end position="22"/>
    </location>
</feature>
<dbReference type="KEGG" id="nas:GCU68_07350"/>
<accession>A0A5P9P2J1</accession>
<dbReference type="AlphaFoldDB" id="A0A5P9P2J1"/>
<evidence type="ECO:0000313" key="2">
    <source>
        <dbReference type="EMBL" id="QFU82351.1"/>
    </source>
</evidence>
<keyword evidence="3" id="KW-1185">Reference proteome</keyword>
<protein>
    <submittedName>
        <fullName evidence="2">Uncharacterized protein</fullName>
    </submittedName>
</protein>
<proteinExistence type="predicted"/>
<dbReference type="OrthoDB" id="188062at2157"/>
<organism evidence="2 3">
    <name type="scientific">Natronorubrum aibiense</name>
    <dbReference type="NCBI Taxonomy" id="348826"/>
    <lineage>
        <taxon>Archaea</taxon>
        <taxon>Methanobacteriati</taxon>
        <taxon>Methanobacteriota</taxon>
        <taxon>Stenosarchaea group</taxon>
        <taxon>Halobacteria</taxon>
        <taxon>Halobacteriales</taxon>
        <taxon>Natrialbaceae</taxon>
        <taxon>Natronorubrum</taxon>
    </lineage>
</organism>
<dbReference type="GeneID" id="42300852"/>
<gene>
    <name evidence="2" type="ORF">GCU68_07350</name>
</gene>
<evidence type="ECO:0000256" key="1">
    <source>
        <dbReference type="SAM" id="MobiDB-lite"/>
    </source>
</evidence>
<feature type="compositionally biased region" description="Low complexity" evidence="1">
    <location>
        <begin position="1"/>
        <end position="13"/>
    </location>
</feature>
<name>A0A5P9P2J1_9EURY</name>
<dbReference type="RefSeq" id="WP_152940286.1">
    <property type="nucleotide sequence ID" value="NZ_CP045488.1"/>
</dbReference>
<dbReference type="Proteomes" id="UP000326170">
    <property type="component" value="Chromosome"/>
</dbReference>
<dbReference type="EMBL" id="CP045488">
    <property type="protein sequence ID" value="QFU82351.1"/>
    <property type="molecule type" value="Genomic_DNA"/>
</dbReference>